<reference evidence="7 8" key="1">
    <citation type="submission" date="2018-04" db="EMBL/GenBank/DDBJ databases">
        <title>WGS assembly of Panicum hallii var. hallii HAL2.</title>
        <authorList>
            <person name="Lovell J."/>
            <person name="Jenkins J."/>
            <person name="Lowry D."/>
            <person name="Mamidi S."/>
            <person name="Sreedasyam A."/>
            <person name="Weng X."/>
            <person name="Barry K."/>
            <person name="Bonette J."/>
            <person name="Campitelli B."/>
            <person name="Daum C."/>
            <person name="Gordon S."/>
            <person name="Gould B."/>
            <person name="Lipzen A."/>
            <person name="MacQueen A."/>
            <person name="Palacio-Mejia J."/>
            <person name="Plott C."/>
            <person name="Shakirov E."/>
            <person name="Shu S."/>
            <person name="Yoshinaga Y."/>
            <person name="Zane M."/>
            <person name="Rokhsar D."/>
            <person name="Grimwood J."/>
            <person name="Schmutz J."/>
            <person name="Juenger T."/>
        </authorList>
    </citation>
    <scope>NUCLEOTIDE SEQUENCE [LARGE SCALE GENOMIC DNA]</scope>
    <source>
        <strain evidence="8">cv. HAL2</strain>
    </source>
</reference>
<comment type="similarity">
    <text evidence="1">Belongs to the metallo-dependent hydrolases superfamily. Hydantoinase/dihydropyrimidinase family.</text>
</comment>
<evidence type="ECO:0000256" key="5">
    <source>
        <dbReference type="SAM" id="SignalP"/>
    </source>
</evidence>
<keyword evidence="2" id="KW-0479">Metal-binding</keyword>
<dbReference type="SUPFAM" id="SSF51338">
    <property type="entry name" value="Composite domain of metallo-dependent hydrolases"/>
    <property type="match status" value="1"/>
</dbReference>
<sequence length="343" mass="36693">MTTPSRRLLLLLPLLAVAVAASHPAHEFCAAEGDAGCGGGGDGARILIKGGTVVNAHRAEEADVYIEDGVVVAIRPNIPVGDVNVRVIDATGKYVMPGGIDPHTHLAMEFMGTVTIDDFFSGHAAALAGGTTMHIDFVIPVNGNLTAGVESYKQKAANAAMDYGFNMAITKWNDEVAREMEVMVKEHGMNYFKFFMAYKGSLMVTDDLLLPGLQKCKSLGALAMVHAENGDAVAEGQQRMINLGITGPEGHALSRPPILEGEATARAIRLAKFINTPLYVVHVMSVDAMEEIAKAKREGQRVVGEPVVSELALDDSWLWNPDFTIASKYVMSPPIREAGHGSR</sequence>
<evidence type="ECO:0000313" key="8">
    <source>
        <dbReference type="Proteomes" id="UP000244336"/>
    </source>
</evidence>
<dbReference type="GO" id="GO:0004157">
    <property type="term" value="F:dihydropyrimidinase activity"/>
    <property type="evidence" value="ECO:0007669"/>
    <property type="project" value="TreeGrafter"/>
</dbReference>
<dbReference type="EMBL" id="CM009753">
    <property type="protein sequence ID" value="PUZ54219.1"/>
    <property type="molecule type" value="Genomic_DNA"/>
</dbReference>
<feature type="signal peptide" evidence="5">
    <location>
        <begin position="1"/>
        <end position="20"/>
    </location>
</feature>
<comment type="PTM">
    <text evidence="4">Carbamylation allows a single lysine to coordinate two divalent metal cations.</text>
</comment>
<dbReference type="InterPro" id="IPR011059">
    <property type="entry name" value="Metal-dep_hydrolase_composite"/>
</dbReference>
<feature type="chain" id="PRO_5015656378" description="Amidohydrolase 3 domain-containing protein" evidence="5">
    <location>
        <begin position="21"/>
        <end position="343"/>
    </location>
</feature>
<proteinExistence type="inferred from homology"/>
<dbReference type="InterPro" id="IPR032466">
    <property type="entry name" value="Metal_Hydrolase"/>
</dbReference>
<dbReference type="GO" id="GO:0046872">
    <property type="term" value="F:metal ion binding"/>
    <property type="evidence" value="ECO:0007669"/>
    <property type="project" value="UniProtKB-KW"/>
</dbReference>
<keyword evidence="3" id="KW-0378">Hydrolase</keyword>
<evidence type="ECO:0000259" key="6">
    <source>
        <dbReference type="Pfam" id="PF07969"/>
    </source>
</evidence>
<organism evidence="7 8">
    <name type="scientific">Panicum hallii var. hallii</name>
    <dbReference type="NCBI Taxonomy" id="1504633"/>
    <lineage>
        <taxon>Eukaryota</taxon>
        <taxon>Viridiplantae</taxon>
        <taxon>Streptophyta</taxon>
        <taxon>Embryophyta</taxon>
        <taxon>Tracheophyta</taxon>
        <taxon>Spermatophyta</taxon>
        <taxon>Magnoliopsida</taxon>
        <taxon>Liliopsida</taxon>
        <taxon>Poales</taxon>
        <taxon>Poaceae</taxon>
        <taxon>PACMAD clade</taxon>
        <taxon>Panicoideae</taxon>
        <taxon>Panicodae</taxon>
        <taxon>Paniceae</taxon>
        <taxon>Panicinae</taxon>
        <taxon>Panicum</taxon>
        <taxon>Panicum sect. Panicum</taxon>
    </lineage>
</organism>
<feature type="domain" description="Amidohydrolase 3" evidence="6">
    <location>
        <begin position="86"/>
        <end position="107"/>
    </location>
</feature>
<evidence type="ECO:0000256" key="1">
    <source>
        <dbReference type="ARBA" id="ARBA00008829"/>
    </source>
</evidence>
<dbReference type="Gene3D" id="2.30.40.10">
    <property type="entry name" value="Urease, subunit C, domain 1"/>
    <property type="match status" value="1"/>
</dbReference>
<dbReference type="InterPro" id="IPR013108">
    <property type="entry name" value="Amidohydro_3"/>
</dbReference>
<dbReference type="Gene3D" id="3.20.20.140">
    <property type="entry name" value="Metal-dependent hydrolases"/>
    <property type="match status" value="1"/>
</dbReference>
<dbReference type="Proteomes" id="UP000244336">
    <property type="component" value="Chromosome 5"/>
</dbReference>
<evidence type="ECO:0000256" key="4">
    <source>
        <dbReference type="PIRSR" id="PIRSR611778-50"/>
    </source>
</evidence>
<accession>A0A2T7DF72</accession>
<evidence type="ECO:0000313" key="7">
    <source>
        <dbReference type="EMBL" id="PUZ54219.1"/>
    </source>
</evidence>
<dbReference type="Pfam" id="PF07969">
    <property type="entry name" value="Amidohydro_3"/>
    <property type="match status" value="1"/>
</dbReference>
<evidence type="ECO:0000256" key="3">
    <source>
        <dbReference type="ARBA" id="ARBA00022801"/>
    </source>
</evidence>
<name>A0A2T7DF72_9POAL</name>
<dbReference type="STRING" id="1504633.A0A2T7DF72"/>
<gene>
    <name evidence="7" type="ORF">GQ55_5G113100</name>
</gene>
<dbReference type="NCBIfam" id="TIGR02033">
    <property type="entry name" value="D-hydantoinase"/>
    <property type="match status" value="1"/>
</dbReference>
<dbReference type="InterPro" id="IPR050378">
    <property type="entry name" value="Metallo-dep_Hydrolases_sf"/>
</dbReference>
<feature type="modified residue" description="N6-carboxylysine" evidence="4">
    <location>
        <position position="193"/>
    </location>
</feature>
<dbReference type="GO" id="GO:0006208">
    <property type="term" value="P:pyrimidine nucleobase catabolic process"/>
    <property type="evidence" value="ECO:0007669"/>
    <property type="project" value="TreeGrafter"/>
</dbReference>
<dbReference type="PANTHER" id="PTHR11647:SF1">
    <property type="entry name" value="COLLAPSIN RESPONSE MEDIATOR PROTEIN"/>
    <property type="match status" value="1"/>
</dbReference>
<dbReference type="PANTHER" id="PTHR11647">
    <property type="entry name" value="HYDRANTOINASE/DIHYDROPYRIMIDINASE FAMILY MEMBER"/>
    <property type="match status" value="1"/>
</dbReference>
<protein>
    <recommendedName>
        <fullName evidence="6">Amidohydrolase 3 domain-containing protein</fullName>
    </recommendedName>
</protein>
<dbReference type="OrthoDB" id="1924787at2759"/>
<dbReference type="FunFam" id="3.20.20.140:FF:000174">
    <property type="entry name" value="Dihydropyrimidinase-related protein 2"/>
    <property type="match status" value="1"/>
</dbReference>
<dbReference type="SUPFAM" id="SSF51556">
    <property type="entry name" value="Metallo-dependent hydrolases"/>
    <property type="match status" value="1"/>
</dbReference>
<dbReference type="AlphaFoldDB" id="A0A2T7DF72"/>
<dbReference type="GO" id="GO:0005829">
    <property type="term" value="C:cytosol"/>
    <property type="evidence" value="ECO:0007669"/>
    <property type="project" value="TreeGrafter"/>
</dbReference>
<dbReference type="Gramene" id="PUZ54219">
    <property type="protein sequence ID" value="PUZ54219"/>
    <property type="gene ID" value="GQ55_5G113100"/>
</dbReference>
<evidence type="ECO:0000256" key="2">
    <source>
        <dbReference type="ARBA" id="ARBA00022723"/>
    </source>
</evidence>
<keyword evidence="5" id="KW-0732">Signal</keyword>
<dbReference type="InterPro" id="IPR011778">
    <property type="entry name" value="Hydantoinase/dihydroPyrase"/>
</dbReference>
<keyword evidence="8" id="KW-1185">Reference proteome</keyword>